<keyword evidence="6" id="KW-1185">Reference proteome</keyword>
<feature type="repeat" description="HEAT" evidence="3">
    <location>
        <begin position="2005"/>
        <end position="2042"/>
    </location>
</feature>
<accession>A0ABQ8JBS0</accession>
<keyword evidence="5" id="KW-0418">Kinase</keyword>
<reference evidence="5 6" key="2">
    <citation type="journal article" date="2022" name="Mol. Biol. Evol.">
        <title>Comparative Genomics Reveals Insights into the Divergent Evolution of Astigmatic Mites and Household Pest Adaptations.</title>
        <authorList>
            <person name="Xiong Q."/>
            <person name="Wan A.T."/>
            <person name="Liu X."/>
            <person name="Fung C.S."/>
            <person name="Xiao X."/>
            <person name="Malainual N."/>
            <person name="Hou J."/>
            <person name="Wang L."/>
            <person name="Wang M."/>
            <person name="Yang K.Y."/>
            <person name="Cui Y."/>
            <person name="Leung E.L."/>
            <person name="Nong W."/>
            <person name="Shin S.K."/>
            <person name="Au S.W."/>
            <person name="Jeong K.Y."/>
            <person name="Chew F.T."/>
            <person name="Hui J.H."/>
            <person name="Leung T.F."/>
            <person name="Tungtrongchitr A."/>
            <person name="Zhong N."/>
            <person name="Liu Z."/>
            <person name="Tsui S.K."/>
        </authorList>
    </citation>
    <scope>NUCLEOTIDE SEQUENCE [LARGE SCALE GENOMIC DNA]</scope>
    <source>
        <tissue evidence="5">Whole mite body</tissue>
    </source>
</reference>
<evidence type="ECO:0000313" key="5">
    <source>
        <dbReference type="EMBL" id="KAH9420044.1"/>
    </source>
</evidence>
<feature type="repeat" description="HEAT" evidence="3">
    <location>
        <begin position="1538"/>
        <end position="1575"/>
    </location>
</feature>
<dbReference type="PANTHER" id="PTHR23346:SF7">
    <property type="entry name" value="STALLED RIBOSOME SENSOR GCN1"/>
    <property type="match status" value="1"/>
</dbReference>
<dbReference type="PROSITE" id="PS50077">
    <property type="entry name" value="HEAT_REPEAT"/>
    <property type="match status" value="3"/>
</dbReference>
<evidence type="ECO:0000256" key="1">
    <source>
        <dbReference type="ARBA" id="ARBA00007366"/>
    </source>
</evidence>
<dbReference type="Pfam" id="PF24984">
    <property type="entry name" value="HEAT_EF3_GNC1"/>
    <property type="match status" value="1"/>
</dbReference>
<reference evidence="5 6" key="1">
    <citation type="journal article" date="2018" name="J. Allergy Clin. Immunol.">
        <title>High-quality assembly of Dermatophagoides pteronyssinus genome and transcriptome reveals a wide range of novel allergens.</title>
        <authorList>
            <person name="Liu X.Y."/>
            <person name="Yang K.Y."/>
            <person name="Wang M.Q."/>
            <person name="Kwok J.S."/>
            <person name="Zeng X."/>
            <person name="Yang Z."/>
            <person name="Xiao X.J."/>
            <person name="Lau C.P."/>
            <person name="Li Y."/>
            <person name="Huang Z.M."/>
            <person name="Ba J.G."/>
            <person name="Yim A.K."/>
            <person name="Ouyang C.Y."/>
            <person name="Ngai S.M."/>
            <person name="Chan T.F."/>
            <person name="Leung E.L."/>
            <person name="Liu L."/>
            <person name="Liu Z.G."/>
            <person name="Tsui S.K."/>
        </authorList>
    </citation>
    <scope>NUCLEOTIDE SEQUENCE [LARGE SCALE GENOMIC DNA]</scope>
    <source>
        <strain evidence="5">Derp</strain>
    </source>
</reference>
<dbReference type="Pfam" id="PF25801">
    <property type="entry name" value="HEAT_GCN1_C_2"/>
    <property type="match status" value="1"/>
</dbReference>
<dbReference type="Pfam" id="PF23271">
    <property type="entry name" value="HEAT_GCN1"/>
    <property type="match status" value="1"/>
</dbReference>
<dbReference type="InterPro" id="IPR057546">
    <property type="entry name" value="HEAT_GCN1"/>
</dbReference>
<dbReference type="InterPro" id="IPR056810">
    <property type="entry name" value="GNC1-like_N"/>
</dbReference>
<sequence>MDGDIVEKLDDILNRIYLSPNLQPNHIVSLIKYLNKNEIDETVYRQTINFLLSLFDSRTNSKFRKDLLEALFRIAHENGNQFTQALFIVLMQHIEQVKNLVPTKTVSAKINFFVKLFTLFDWNKLNENQRKLLIESQSIICGYYGRFKNRIFNDLNYKCLKKFISLMKEDSLNAYLTIMKGISLSSSNVNHSILWDNLFRFLTDIGQINLIKSYKQTAIDLLVKNIILSKTKLTDQYDSYCFQHTLKQINREEFQSILLPSLQKAILRNPEISLILMVHIIEHLNIDLSDFMDDICKILGSHLHSKNELLQEESLEAVKVVSQKCTKIIAIESALIYFVKIYNGSEGKLTVLAHRHAIIKSIGHLSLAKVDDVSGKQKLLHISIEELIKMSKQETVESSFVLLFQQMKLWIQHSSSNLLPDSFWKYIKEFAKSKSSSPPTLTTLYHCLIIAFESNPNAYIDKIDDSILTFILNSAKNVSTALTKLPMVIESLYASLLLLKIYHLKNNLAEKMKNFLSSLQNLVSITFLTDKFIVQVSPENLVNLIDFIFNLIRNIKNLNKDNQSFLYKAIVLLMCHQSQAIRNNAIEKFNAYCQEDGSFRTEMIQIFNDLYQENQQMESEQQPNNNYSILRCAQALLNHCNLYEDDKMFNSILHLCHHPIIFRQNPNLFIKDYLHKHFSDRIKIDEFVDRNFKQFTQIIFEEWFGRLTRLNLSRTLMRLKPHCFAEHFVLTIYEDINKHLTEFKSITEDDFEIFKTPEEHLYNRTAVIEAGGIQDDKNLKRESKLYSHKEQLAEIQLRKELEEKRKNQEPEFDPAKFSKKQKEIYAQEMAKEKKIRDHLNSLYEQFSFETDLLATIIDTNPMVASIHFKDVLFTYVNLFASYLTFEKAVDFFRSISSKMMISSIIKVDGNYSLHVQIIINTIINLYRSKDNSKNYFDLVEQIIEYIYDRTCPNIKNYDEKLVKKTENNRLTTPAFTFVFPLFRFVLLDMNKSDSDNYEKIVEKCLLIINEHAKMRCYTEKEEDNLKNPGNLPIKLILETLFAFMEDEDADTGCDELVANTLIEVVTSVNNEIGCGTANPRDILVLLSYTSHQDDLIRLTSFESLFILTEQVLLFLDNEYCRQKLAHRCFIGQFDILPDCQAFSNQIFKLCHFTTNRLFLNVILDEDIDSINLKMTQPVSEAYKTLIEEFSSELPECYTKLIKFYQMKAAAAKPVLDNFGRPLTKNQTDQYEPRLTIAYILEKIVHLFDDNLFELFINFLVPEALSDQNELVRRAMLDAGRRCVNVHGEKNISYLLRSFETFLDSAPDDHETDIVRESVIILMGTLARHIESDNPKLKPILSKLVEALSTPSKIVQEAVANCLQYLIPKFKDDAPALLQKLLAFLFQSDSYGERKGAAYGIAGIVKGLGILSINKLGIMDALTQAIQAKDKPNNREGALFAFEMLSRMLGRLFEPYIVHILPYLLDCFGDSSTRVRKAADDTAKIIMSNLTAYGVTLIYPAILTALEDDSWRKKTSSIELLGSMAFCAPRQLSQCLPKIVPKLMDVLNDSHPKVQRSSAEALKQIGSVIKNPEIQEIVPVLLNALQDPANKTNECLNVMMKTKFVHVIDPPSLALIMPVIERAFQNRSTETRKMASQIVGNMYALAKSKDLSPYLSSIIPGLKNSLLDPVPEVRTATARALGAMVRSLGNEILDDLRPWLERMLISEQSSVDRSGAAQGLAEVLGGLGKEHLDKYMPKILEVTENPDVPAYVKDGFIMLYIYLPSVFTQHFASYISRVINPILKALADENEFVRETSLRAGQRIVNMYAETAIQLLLPELERGLFNENWRIRYSSVQLLGDLLFKITGLTGKMTTESQSEDDNFGTDQSHKALIDALGEERRNRVLSGLYMGRSDVSLQVRQASLHVWKVIVPNTPRTLREILPVLFSLLLECLASNSHDRQQIGARTLGDLVRKLGERILPEIIPILEDGLKSDRPDQRQGVCIGLSEIIISTSREMIQAFADNFIATVRKALFDELPEVRQAAAQSFDHLHSAIGDKCLSDILNYLLNHIDDPIYGDRVLDSLKAIISYKSRVVLPNLIPKLTTKPVNTRALSIIASVAGESFSKHLHLVMPPLLSSLSESFNSPNFNEQLEYCQNVIVSISDEEGARTVILTLLDASKSDNLNKKRAAIMLLTHYCKQSKPGTTSEFNSTILTYLIDFFASNDECILSKASEAMAAIIKNLDKWQQVEVIPEVYRKLYNTLNERLPENYRRMGVFTYSYSPLTSNYRYVDNPDFYFPGFLFNKAIQALLILFNKSITGNNFELRLIGSNAHRMIVIHSSPEALKPSSMILCGSMLRLLCDHPKDDVKIIVIDVLSLLLMKMGVFLKPFYPQIQMIFFRSSFESKRALRLQAATCISRFIPIHPKPDSFLTELLALNKSCPIEPPYLKETGFFGLRLAIVTAGERFSSSVHRQLYEYANEYKEEMKNEIQQTAAPVIGALCRVVDDELLDEIGHKFLLQDEVNFIQHARKFRAIVLAIALKDAAHRTLGRNSDWSTMIHQNVLSLISSSIYQLAIYGIKCATYIIHYSLQNDLVIDKNLLHTYAKTMNHQRNEVKQAMNQGTIFWANRFPSNKDIPDQVLLLMVPQLVNGTKEKNTAVRAFAEQALISLLKLREENSPILEKCLKIMGSGAVESLQECVAKIKKSVLKNEFKEEEFDETLIFRVVTSEEI</sequence>
<dbReference type="InterPro" id="IPR016024">
    <property type="entry name" value="ARM-type_fold"/>
</dbReference>
<dbReference type="InterPro" id="IPR034085">
    <property type="entry name" value="TOG"/>
</dbReference>
<feature type="domain" description="TOG" evidence="4">
    <location>
        <begin position="1355"/>
        <end position="1597"/>
    </location>
</feature>
<keyword evidence="5" id="KW-0808">Transferase</keyword>
<organism evidence="5 6">
    <name type="scientific">Dermatophagoides pteronyssinus</name>
    <name type="common">European house dust mite</name>
    <dbReference type="NCBI Taxonomy" id="6956"/>
    <lineage>
        <taxon>Eukaryota</taxon>
        <taxon>Metazoa</taxon>
        <taxon>Ecdysozoa</taxon>
        <taxon>Arthropoda</taxon>
        <taxon>Chelicerata</taxon>
        <taxon>Arachnida</taxon>
        <taxon>Acari</taxon>
        <taxon>Acariformes</taxon>
        <taxon>Sarcoptiformes</taxon>
        <taxon>Astigmata</taxon>
        <taxon>Psoroptidia</taxon>
        <taxon>Analgoidea</taxon>
        <taxon>Pyroglyphidae</taxon>
        <taxon>Dermatophagoidinae</taxon>
        <taxon>Dermatophagoides</taxon>
    </lineage>
</organism>
<dbReference type="Pfam" id="PF24987">
    <property type="entry name" value="HEAT_EF3_N"/>
    <property type="match status" value="2"/>
</dbReference>
<evidence type="ECO:0000256" key="2">
    <source>
        <dbReference type="ARBA" id="ARBA00022737"/>
    </source>
</evidence>
<protein>
    <submittedName>
        <fullName evidence="5">EIF-2-alpha kinase activator GCN1</fullName>
    </submittedName>
</protein>
<comment type="caution">
    <text evidence="5">The sequence shown here is derived from an EMBL/GenBank/DDBJ whole genome shotgun (WGS) entry which is preliminary data.</text>
</comment>
<dbReference type="Proteomes" id="UP000887458">
    <property type="component" value="Unassembled WGS sequence"/>
</dbReference>
<dbReference type="GO" id="GO:0016301">
    <property type="term" value="F:kinase activity"/>
    <property type="evidence" value="ECO:0007669"/>
    <property type="project" value="UniProtKB-KW"/>
</dbReference>
<feature type="repeat" description="HEAT" evidence="3">
    <location>
        <begin position="1657"/>
        <end position="1695"/>
    </location>
</feature>
<keyword evidence="2" id="KW-0677">Repeat</keyword>
<comment type="similarity">
    <text evidence="1">Belongs to the GCN1 family.</text>
</comment>
<proteinExistence type="inferred from homology"/>
<dbReference type="SUPFAM" id="SSF48371">
    <property type="entry name" value="ARM repeat"/>
    <property type="match status" value="4"/>
</dbReference>
<dbReference type="EMBL" id="NJHN03000054">
    <property type="protein sequence ID" value="KAH9420044.1"/>
    <property type="molecule type" value="Genomic_DNA"/>
</dbReference>
<dbReference type="SMART" id="SM01349">
    <property type="entry name" value="TOG"/>
    <property type="match status" value="1"/>
</dbReference>
<evidence type="ECO:0000256" key="3">
    <source>
        <dbReference type="PROSITE-ProRule" id="PRU00103"/>
    </source>
</evidence>
<dbReference type="Pfam" id="PF24993">
    <property type="entry name" value="GNC1_N"/>
    <property type="match status" value="1"/>
</dbReference>
<gene>
    <name evidence="5" type="primary">GCN1L1</name>
    <name evidence="5" type="ORF">DERP_001878</name>
</gene>
<dbReference type="PANTHER" id="PTHR23346">
    <property type="entry name" value="TRANSLATIONAL ACTIVATOR GCN1-RELATED"/>
    <property type="match status" value="1"/>
</dbReference>
<dbReference type="Gene3D" id="1.25.10.10">
    <property type="entry name" value="Leucine-rich Repeat Variant"/>
    <property type="match status" value="6"/>
</dbReference>
<evidence type="ECO:0000259" key="4">
    <source>
        <dbReference type="SMART" id="SM01349"/>
    </source>
</evidence>
<name>A0ABQ8JBS0_DERPT</name>
<dbReference type="InterPro" id="IPR021133">
    <property type="entry name" value="HEAT_type_2"/>
</dbReference>
<dbReference type="InterPro" id="IPR011989">
    <property type="entry name" value="ARM-like"/>
</dbReference>
<evidence type="ECO:0000313" key="6">
    <source>
        <dbReference type="Proteomes" id="UP000887458"/>
    </source>
</evidence>